<proteinExistence type="predicted"/>
<evidence type="ECO:0000313" key="2">
    <source>
        <dbReference type="Proteomes" id="UP000604046"/>
    </source>
</evidence>
<evidence type="ECO:0000313" key="1">
    <source>
        <dbReference type="EMBL" id="CAE7520206.1"/>
    </source>
</evidence>
<name>A0A812T5I4_9DINO</name>
<reference evidence="1" key="1">
    <citation type="submission" date="2021-02" db="EMBL/GenBank/DDBJ databases">
        <authorList>
            <person name="Dougan E. K."/>
            <person name="Rhodes N."/>
            <person name="Thang M."/>
            <person name="Chan C."/>
        </authorList>
    </citation>
    <scope>NUCLEOTIDE SEQUENCE</scope>
</reference>
<accession>A0A812T5I4</accession>
<sequence length="135" mass="14735">MCLRLLHVFMIDARTQDSASGFRANHFLAYKHIRRRCFHGFRAFGVAPLSPMAAELPPYVQAARRLWGVQVAAPPPYIQVARRLWAQPAKAVRLPAVHPVHPVYVKVLPSASMACAQVPSAAAGNSIPGFEGLGL</sequence>
<dbReference type="EMBL" id="CAJNDS010002545">
    <property type="protein sequence ID" value="CAE7520206.1"/>
    <property type="molecule type" value="Genomic_DNA"/>
</dbReference>
<protein>
    <submittedName>
        <fullName evidence="1">Uncharacterized protein</fullName>
    </submittedName>
</protein>
<dbReference type="Proteomes" id="UP000604046">
    <property type="component" value="Unassembled WGS sequence"/>
</dbReference>
<comment type="caution">
    <text evidence="1">The sequence shown here is derived from an EMBL/GenBank/DDBJ whole genome shotgun (WGS) entry which is preliminary data.</text>
</comment>
<gene>
    <name evidence="1" type="ORF">SNAT2548_LOCUS29112</name>
</gene>
<keyword evidence="2" id="KW-1185">Reference proteome</keyword>
<organism evidence="1 2">
    <name type="scientific">Symbiodinium natans</name>
    <dbReference type="NCBI Taxonomy" id="878477"/>
    <lineage>
        <taxon>Eukaryota</taxon>
        <taxon>Sar</taxon>
        <taxon>Alveolata</taxon>
        <taxon>Dinophyceae</taxon>
        <taxon>Suessiales</taxon>
        <taxon>Symbiodiniaceae</taxon>
        <taxon>Symbiodinium</taxon>
    </lineage>
</organism>
<dbReference type="AlphaFoldDB" id="A0A812T5I4"/>